<protein>
    <submittedName>
        <fullName evidence="2">Uncharacterized protein</fullName>
    </submittedName>
</protein>
<evidence type="ECO:0000313" key="3">
    <source>
        <dbReference type="Proteomes" id="UP000218677"/>
    </source>
</evidence>
<dbReference type="AlphaFoldDB" id="A0A2A4HJ23"/>
<feature type="region of interest" description="Disordered" evidence="1">
    <location>
        <begin position="1"/>
        <end position="20"/>
    </location>
</feature>
<gene>
    <name evidence="2" type="ORF">CPA45_19135</name>
</gene>
<dbReference type="Proteomes" id="UP000218677">
    <property type="component" value="Unassembled WGS sequence"/>
</dbReference>
<accession>A0A2A4HJ23</accession>
<sequence>MEKSGKTDGWSDGWHTHASTGDSLCVLRDSVVGAAKSAVKTAATDDTNDKGKPDGWSDDWHANASPRESLGALCGSAIKATTTREGWLKIARGTGKVAAVSAAVGFVVLRNALEDSQPDHLKNGLLENDLLENDLLENDLIENESIDGDRTYL</sequence>
<feature type="compositionally biased region" description="Basic and acidic residues" evidence="1">
    <location>
        <begin position="47"/>
        <end position="61"/>
    </location>
</feature>
<dbReference type="EMBL" id="NWUX01000024">
    <property type="protein sequence ID" value="PCF94093.1"/>
    <property type="molecule type" value="Genomic_DNA"/>
</dbReference>
<evidence type="ECO:0000256" key="1">
    <source>
        <dbReference type="SAM" id="MobiDB-lite"/>
    </source>
</evidence>
<comment type="caution">
    <text evidence="2">The sequence shown here is derived from an EMBL/GenBank/DDBJ whole genome shotgun (WGS) entry which is preliminary data.</text>
</comment>
<evidence type="ECO:0000313" key="2">
    <source>
        <dbReference type="EMBL" id="PCF94093.1"/>
    </source>
</evidence>
<dbReference type="RefSeq" id="WP_096654326.1">
    <property type="nucleotide sequence ID" value="NZ_NWUX01000024.1"/>
</dbReference>
<name>A0A2A4HJ23_9GAMM</name>
<proteinExistence type="predicted"/>
<keyword evidence="3" id="KW-1185">Reference proteome</keyword>
<feature type="region of interest" description="Disordered" evidence="1">
    <location>
        <begin position="37"/>
        <end position="62"/>
    </location>
</feature>
<organism evidence="2 3">
    <name type="scientific">Vreelandella nigrificans</name>
    <dbReference type="NCBI Taxonomy" id="2042704"/>
    <lineage>
        <taxon>Bacteria</taxon>
        <taxon>Pseudomonadati</taxon>
        <taxon>Pseudomonadota</taxon>
        <taxon>Gammaproteobacteria</taxon>
        <taxon>Oceanospirillales</taxon>
        <taxon>Halomonadaceae</taxon>
        <taxon>Vreelandella</taxon>
    </lineage>
</organism>
<reference evidence="3" key="1">
    <citation type="submission" date="2017-09" db="EMBL/GenBank/DDBJ databases">
        <authorList>
            <person name="Cho G.-S."/>
            <person name="Oguntoyinbo F.A."/>
            <person name="Cnockaert M."/>
            <person name="Kabisch J."/>
            <person name="Neve H."/>
            <person name="Bockelmann W."/>
            <person name="Wenning M."/>
            <person name="Franz C.M."/>
            <person name="Vandamme P."/>
        </authorList>
    </citation>
    <scope>NUCLEOTIDE SEQUENCE [LARGE SCALE GENOMIC DNA]</scope>
    <source>
        <strain evidence="3">MBT G8648</strain>
    </source>
</reference>